<dbReference type="EMBL" id="APSA01000005">
    <property type="protein sequence ID" value="ENX38872.1"/>
    <property type="molecule type" value="Genomic_DNA"/>
</dbReference>
<keyword evidence="1" id="KW-0732">Signal</keyword>
<sequence>MKSNFKNKGICILASSLLLSACGGGGSGHNDQSKVEEKPTQEDVLYQVYYQEPKPTDNIVEDYFEITNYFIKNNQINFNKSHNEPLEQKILTETKVIAKGTPQSHIVKRLSSTQWLYERTPELKQNLNFQLVKLEGQNIFDRVMPGYREHFDLTANPERLDQNLIKFYSTYKDAVFPKGSYCYRLKQSQWNQAYLESYFSFSDSPTFNEQKRQIVDRYNSLGEDKKYFRILDTQWHGYKLIGLENLETAEIDSRLGNSENQSTNSQFFSSHVWDADKHLAYEKSHPYQGGDSPIDLWIKQNQRLNNAKLENGCFAFNTQAVNTLKNLNLINWKQGDSSDVGQFLGIRTTTRLSNVNTQSVESNH</sequence>
<evidence type="ECO:0000313" key="3">
    <source>
        <dbReference type="EMBL" id="GGH33645.1"/>
    </source>
</evidence>
<gene>
    <name evidence="2" type="ORF">F888_01743</name>
    <name evidence="3" type="ORF">GCM10007354_15650</name>
</gene>
<proteinExistence type="predicted"/>
<reference evidence="2 4" key="1">
    <citation type="submission" date="2013-02" db="EMBL/GenBank/DDBJ databases">
        <title>The Genome Sequence of Acinetobacter sp. NIPH 3623.</title>
        <authorList>
            <consortium name="The Broad Institute Genome Sequencing Platform"/>
            <consortium name="The Broad Institute Genome Sequencing Center for Infectious Disease"/>
            <person name="Cerqueira G."/>
            <person name="Feldgarden M."/>
            <person name="Courvalin P."/>
            <person name="Perichon B."/>
            <person name="Grillot-Courvalin C."/>
            <person name="Clermont D."/>
            <person name="Rocha E."/>
            <person name="Yoon E.-J."/>
            <person name="Nemec A."/>
            <person name="Walker B."/>
            <person name="Young S.K."/>
            <person name="Zeng Q."/>
            <person name="Gargeya S."/>
            <person name="Fitzgerald M."/>
            <person name="Haas B."/>
            <person name="Abouelleil A."/>
            <person name="Alvarado L."/>
            <person name="Arachchi H.M."/>
            <person name="Berlin A.M."/>
            <person name="Chapman S.B."/>
            <person name="Dewar J."/>
            <person name="Goldberg J."/>
            <person name="Griggs A."/>
            <person name="Gujja S."/>
            <person name="Hansen M."/>
            <person name="Howarth C."/>
            <person name="Imamovic A."/>
            <person name="Larimer J."/>
            <person name="McCowan C."/>
            <person name="Murphy C."/>
            <person name="Neiman D."/>
            <person name="Pearson M."/>
            <person name="Priest M."/>
            <person name="Roberts A."/>
            <person name="Saif S."/>
            <person name="Shea T."/>
            <person name="Sisk P."/>
            <person name="Sykes S."/>
            <person name="Wortman J."/>
            <person name="Nusbaum C."/>
            <person name="Birren B."/>
        </authorList>
    </citation>
    <scope>NUCLEOTIDE SEQUENCE [LARGE SCALE GENOMIC DNA]</scope>
    <source>
        <strain evidence="2 4">NIPH 3623</strain>
    </source>
</reference>
<dbReference type="EMBL" id="BMDA01000001">
    <property type="protein sequence ID" value="GGH33645.1"/>
    <property type="molecule type" value="Genomic_DNA"/>
</dbReference>
<accession>N9RI82</accession>
<dbReference type="Proteomes" id="UP000652691">
    <property type="component" value="Unassembled WGS sequence"/>
</dbReference>
<comment type="caution">
    <text evidence="2">The sequence shown here is derived from an EMBL/GenBank/DDBJ whole genome shotgun (WGS) entry which is preliminary data.</text>
</comment>
<name>N9RI82_9GAMM</name>
<keyword evidence="4" id="KW-1185">Reference proteome</keyword>
<protein>
    <recommendedName>
        <fullName evidence="6">Lipoprotein</fullName>
    </recommendedName>
</protein>
<feature type="signal peptide" evidence="1">
    <location>
        <begin position="1"/>
        <end position="21"/>
    </location>
</feature>
<dbReference type="PATRIC" id="fig|1217698.3.peg.1690"/>
<evidence type="ECO:0000313" key="4">
    <source>
        <dbReference type="Proteomes" id="UP000013200"/>
    </source>
</evidence>
<dbReference type="AlphaFoldDB" id="N9RI82"/>
<dbReference type="RefSeq" id="WP_005284778.1">
    <property type="nucleotide sequence ID" value="NZ_BMDA01000001.1"/>
</dbReference>
<reference evidence="3" key="3">
    <citation type="submission" date="2024-03" db="EMBL/GenBank/DDBJ databases">
        <authorList>
            <person name="Sun Q."/>
            <person name="Sedlacek I."/>
        </authorList>
    </citation>
    <scope>NUCLEOTIDE SEQUENCE</scope>
    <source>
        <strain evidence="3">CCM 8635</strain>
    </source>
</reference>
<evidence type="ECO:0000313" key="2">
    <source>
        <dbReference type="EMBL" id="ENX38872.1"/>
    </source>
</evidence>
<reference evidence="3 5" key="2">
    <citation type="journal article" date="2014" name="Int. J. Syst. Evol. Microbiol.">
        <title>Complete genome sequence of Corynebacterium casei LMG S-19264T (=DSM 44701T), isolated from a smear-ripened cheese.</title>
        <authorList>
            <consortium name="US DOE Joint Genome Institute (JGI-PGF)"/>
            <person name="Walter F."/>
            <person name="Albersmeier A."/>
            <person name="Kalinowski J."/>
            <person name="Ruckert C."/>
        </authorList>
    </citation>
    <scope>NUCLEOTIDE SEQUENCE [LARGE SCALE GENOMIC DNA]</scope>
    <source>
        <strain evidence="3 5">CCM 8635</strain>
    </source>
</reference>
<organism evidence="2 4">
    <name type="scientific">Acinetobacter courvalinii</name>
    <dbReference type="NCBI Taxonomy" id="280147"/>
    <lineage>
        <taxon>Bacteria</taxon>
        <taxon>Pseudomonadati</taxon>
        <taxon>Pseudomonadota</taxon>
        <taxon>Gammaproteobacteria</taxon>
        <taxon>Moraxellales</taxon>
        <taxon>Moraxellaceae</taxon>
        <taxon>Acinetobacter</taxon>
    </lineage>
</organism>
<dbReference type="GeneID" id="80104131"/>
<evidence type="ECO:0008006" key="6">
    <source>
        <dbReference type="Google" id="ProtNLM"/>
    </source>
</evidence>
<feature type="chain" id="PRO_5044737395" description="Lipoprotein" evidence="1">
    <location>
        <begin position="22"/>
        <end position="364"/>
    </location>
</feature>
<dbReference type="PROSITE" id="PS51257">
    <property type="entry name" value="PROKAR_LIPOPROTEIN"/>
    <property type="match status" value="1"/>
</dbReference>
<dbReference type="HOGENOM" id="CLU_069987_0_0_6"/>
<evidence type="ECO:0000256" key="1">
    <source>
        <dbReference type="SAM" id="SignalP"/>
    </source>
</evidence>
<dbReference type="Proteomes" id="UP000013200">
    <property type="component" value="Unassembled WGS sequence"/>
</dbReference>
<dbReference type="STRING" id="1217698.F888_01743"/>
<evidence type="ECO:0000313" key="5">
    <source>
        <dbReference type="Proteomes" id="UP000652691"/>
    </source>
</evidence>